<feature type="transmembrane region" description="Helical" evidence="9">
    <location>
        <begin position="6"/>
        <end position="28"/>
    </location>
</feature>
<dbReference type="KEGG" id="euz:DVS28_a2029"/>
<feature type="transmembrane region" description="Helical" evidence="9">
    <location>
        <begin position="178"/>
        <end position="204"/>
    </location>
</feature>
<dbReference type="PANTHER" id="PTHR11795:SF451">
    <property type="entry name" value="ABC TRANSPORTER PERMEASE PROTEIN"/>
    <property type="match status" value="1"/>
</dbReference>
<evidence type="ECO:0000256" key="6">
    <source>
        <dbReference type="ARBA" id="ARBA00022989"/>
    </source>
</evidence>
<keyword evidence="7 9" id="KW-0472">Membrane</keyword>
<evidence type="ECO:0000256" key="3">
    <source>
        <dbReference type="ARBA" id="ARBA00022475"/>
    </source>
</evidence>
<comment type="similarity">
    <text evidence="8">Belongs to the binding-protein-dependent transport system permease family. LivHM subfamily.</text>
</comment>
<keyword evidence="4 9" id="KW-0812">Transmembrane</keyword>
<evidence type="ECO:0000256" key="9">
    <source>
        <dbReference type="SAM" id="Phobius"/>
    </source>
</evidence>
<evidence type="ECO:0000256" key="1">
    <source>
        <dbReference type="ARBA" id="ARBA00004651"/>
    </source>
</evidence>
<dbReference type="InterPro" id="IPR001851">
    <property type="entry name" value="ABC_transp_permease"/>
</dbReference>
<dbReference type="InterPro" id="IPR052157">
    <property type="entry name" value="BCAA_transport_permease"/>
</dbReference>
<evidence type="ECO:0000256" key="8">
    <source>
        <dbReference type="ARBA" id="ARBA00037998"/>
    </source>
</evidence>
<dbReference type="CDD" id="cd06582">
    <property type="entry name" value="TM_PBP1_LivH_like"/>
    <property type="match status" value="1"/>
</dbReference>
<name>A0A346XWW7_9ACTN</name>
<feature type="transmembrane region" description="Helical" evidence="9">
    <location>
        <begin position="135"/>
        <end position="157"/>
    </location>
</feature>
<evidence type="ECO:0000256" key="7">
    <source>
        <dbReference type="ARBA" id="ARBA00023136"/>
    </source>
</evidence>
<evidence type="ECO:0000256" key="4">
    <source>
        <dbReference type="ARBA" id="ARBA00022692"/>
    </source>
</evidence>
<feature type="transmembrane region" description="Helical" evidence="9">
    <location>
        <begin position="35"/>
        <end position="54"/>
    </location>
</feature>
<sequence>MRLLQVLADGLSNGSIYAMVALGFVLVYRSTKVLNFAHGELLMVGAYFALVALVDLDLPYLLAVPAAMVGAGLVAWALQRWVLRRLLDEDVFSVVLVTLGLSLILRSAVAFVFGVRERALPAPVDTYVDVGPVNVWSVHLLAIGATVLVFAAVGAFYRRSRYGLAMRAMASDQAVARLMGISAFAVFGLSWLMAGGLAALTGVLAGHTVFVSNNLGFVAIRALPAAVIGGLDSVRGALLGGLLLGVAEQLASFYVGGETRELAAFAALLLVLVVRPYGLFGTPEIKRV</sequence>
<evidence type="ECO:0000313" key="11">
    <source>
        <dbReference type="Proteomes" id="UP000264006"/>
    </source>
</evidence>
<dbReference type="Proteomes" id="UP000264006">
    <property type="component" value="Chromosome"/>
</dbReference>
<dbReference type="PANTHER" id="PTHR11795">
    <property type="entry name" value="BRANCHED-CHAIN AMINO ACID TRANSPORT SYSTEM PERMEASE PROTEIN LIVH"/>
    <property type="match status" value="1"/>
</dbReference>
<reference evidence="10 11" key="1">
    <citation type="submission" date="2018-09" db="EMBL/GenBank/DDBJ databases">
        <title>Complete genome sequence of Euzebya sp. DY32-46 isolated from seawater of Pacific Ocean.</title>
        <authorList>
            <person name="Xu L."/>
            <person name="Wu Y.-H."/>
            <person name="Xu X.-W."/>
        </authorList>
    </citation>
    <scope>NUCLEOTIDE SEQUENCE [LARGE SCALE GENOMIC DNA]</scope>
    <source>
        <strain evidence="10 11">DY32-46</strain>
    </source>
</reference>
<evidence type="ECO:0000256" key="2">
    <source>
        <dbReference type="ARBA" id="ARBA00022448"/>
    </source>
</evidence>
<keyword evidence="3" id="KW-1003">Cell membrane</keyword>
<dbReference type="AlphaFoldDB" id="A0A346XWW7"/>
<dbReference type="GO" id="GO:0005886">
    <property type="term" value="C:plasma membrane"/>
    <property type="evidence" value="ECO:0007669"/>
    <property type="project" value="UniProtKB-SubCell"/>
</dbReference>
<evidence type="ECO:0000256" key="5">
    <source>
        <dbReference type="ARBA" id="ARBA00022970"/>
    </source>
</evidence>
<dbReference type="EMBL" id="CP031165">
    <property type="protein sequence ID" value="AXV06714.1"/>
    <property type="molecule type" value="Genomic_DNA"/>
</dbReference>
<dbReference type="GO" id="GO:0006865">
    <property type="term" value="P:amino acid transport"/>
    <property type="evidence" value="ECO:0007669"/>
    <property type="project" value="UniProtKB-KW"/>
</dbReference>
<accession>A0A346XWW7</accession>
<gene>
    <name evidence="10" type="ORF">DVS28_a2029</name>
</gene>
<keyword evidence="5" id="KW-0029">Amino-acid transport</keyword>
<dbReference type="GO" id="GO:0022857">
    <property type="term" value="F:transmembrane transporter activity"/>
    <property type="evidence" value="ECO:0007669"/>
    <property type="project" value="InterPro"/>
</dbReference>
<evidence type="ECO:0000313" key="10">
    <source>
        <dbReference type="EMBL" id="AXV06714.1"/>
    </source>
</evidence>
<keyword evidence="2" id="KW-0813">Transport</keyword>
<keyword evidence="11" id="KW-1185">Reference proteome</keyword>
<dbReference type="OrthoDB" id="9807115at2"/>
<feature type="transmembrane region" description="Helical" evidence="9">
    <location>
        <begin position="91"/>
        <end position="115"/>
    </location>
</feature>
<keyword evidence="6 9" id="KW-1133">Transmembrane helix</keyword>
<protein>
    <submittedName>
        <fullName evidence="10">High-affinity branched-chain amino acid transport system permease protein LivH</fullName>
    </submittedName>
</protein>
<dbReference type="RefSeq" id="WP_114591327.1">
    <property type="nucleotide sequence ID" value="NZ_CP031165.1"/>
</dbReference>
<organism evidence="10 11">
    <name type="scientific">Euzebya pacifica</name>
    <dbReference type="NCBI Taxonomy" id="1608957"/>
    <lineage>
        <taxon>Bacteria</taxon>
        <taxon>Bacillati</taxon>
        <taxon>Actinomycetota</taxon>
        <taxon>Nitriliruptoria</taxon>
        <taxon>Euzebyales</taxon>
    </lineage>
</organism>
<proteinExistence type="inferred from homology"/>
<feature type="transmembrane region" description="Helical" evidence="9">
    <location>
        <begin position="262"/>
        <end position="280"/>
    </location>
</feature>
<feature type="transmembrane region" description="Helical" evidence="9">
    <location>
        <begin position="60"/>
        <end position="79"/>
    </location>
</feature>
<dbReference type="Pfam" id="PF02653">
    <property type="entry name" value="BPD_transp_2"/>
    <property type="match status" value="1"/>
</dbReference>
<comment type="subcellular location">
    <subcellularLocation>
        <location evidence="1">Cell membrane</location>
        <topology evidence="1">Multi-pass membrane protein</topology>
    </subcellularLocation>
</comment>